<protein>
    <submittedName>
        <fullName evidence="2">Uncharacterized protein</fullName>
    </submittedName>
</protein>
<dbReference type="AlphaFoldDB" id="A0A2P5D7K6"/>
<dbReference type="EMBL" id="JXTB01000057">
    <property type="protein sequence ID" value="PON69277.1"/>
    <property type="molecule type" value="Genomic_DNA"/>
</dbReference>
<evidence type="ECO:0000256" key="1">
    <source>
        <dbReference type="SAM" id="MobiDB-lite"/>
    </source>
</evidence>
<feature type="non-terminal residue" evidence="2">
    <location>
        <position position="1"/>
    </location>
</feature>
<sequence>QFLIQQYNQVYRTTGEPSMPYGDSSHLGTEATSQNQNCNPISSHANEQVEANDSDFVSWFLVNVPDENMAAGDKLDNSSFDPLKKL</sequence>
<evidence type="ECO:0000313" key="3">
    <source>
        <dbReference type="Proteomes" id="UP000237105"/>
    </source>
</evidence>
<feature type="region of interest" description="Disordered" evidence="1">
    <location>
        <begin position="13"/>
        <end position="36"/>
    </location>
</feature>
<organism evidence="2 3">
    <name type="scientific">Parasponia andersonii</name>
    <name type="common">Sponia andersonii</name>
    <dbReference type="NCBI Taxonomy" id="3476"/>
    <lineage>
        <taxon>Eukaryota</taxon>
        <taxon>Viridiplantae</taxon>
        <taxon>Streptophyta</taxon>
        <taxon>Embryophyta</taxon>
        <taxon>Tracheophyta</taxon>
        <taxon>Spermatophyta</taxon>
        <taxon>Magnoliopsida</taxon>
        <taxon>eudicotyledons</taxon>
        <taxon>Gunneridae</taxon>
        <taxon>Pentapetalae</taxon>
        <taxon>rosids</taxon>
        <taxon>fabids</taxon>
        <taxon>Rosales</taxon>
        <taxon>Cannabaceae</taxon>
        <taxon>Parasponia</taxon>
    </lineage>
</organism>
<feature type="compositionally biased region" description="Polar residues" evidence="1">
    <location>
        <begin position="26"/>
        <end position="36"/>
    </location>
</feature>
<keyword evidence="3" id="KW-1185">Reference proteome</keyword>
<reference evidence="3" key="1">
    <citation type="submission" date="2016-06" db="EMBL/GenBank/DDBJ databases">
        <title>Parallel loss of symbiosis genes in relatives of nitrogen-fixing non-legume Parasponia.</title>
        <authorList>
            <person name="Van Velzen R."/>
            <person name="Holmer R."/>
            <person name="Bu F."/>
            <person name="Rutten L."/>
            <person name="Van Zeijl A."/>
            <person name="Liu W."/>
            <person name="Santuari L."/>
            <person name="Cao Q."/>
            <person name="Sharma T."/>
            <person name="Shen D."/>
            <person name="Roswanjaya Y."/>
            <person name="Wardhani T."/>
            <person name="Kalhor M.S."/>
            <person name="Jansen J."/>
            <person name="Van den Hoogen J."/>
            <person name="Gungor B."/>
            <person name="Hartog M."/>
            <person name="Hontelez J."/>
            <person name="Verver J."/>
            <person name="Yang W.-C."/>
            <person name="Schijlen E."/>
            <person name="Repin R."/>
            <person name="Schilthuizen M."/>
            <person name="Schranz E."/>
            <person name="Heidstra R."/>
            <person name="Miyata K."/>
            <person name="Fedorova E."/>
            <person name="Kohlen W."/>
            <person name="Bisseling T."/>
            <person name="Smit S."/>
            <person name="Geurts R."/>
        </authorList>
    </citation>
    <scope>NUCLEOTIDE SEQUENCE [LARGE SCALE GENOMIC DNA]</scope>
    <source>
        <strain evidence="3">cv. WU1-14</strain>
    </source>
</reference>
<gene>
    <name evidence="2" type="ORF">PanWU01x14_090000</name>
</gene>
<evidence type="ECO:0000313" key="2">
    <source>
        <dbReference type="EMBL" id="PON69277.1"/>
    </source>
</evidence>
<accession>A0A2P5D7K6</accession>
<dbReference type="OrthoDB" id="10548262at2759"/>
<dbReference type="Proteomes" id="UP000237105">
    <property type="component" value="Unassembled WGS sequence"/>
</dbReference>
<proteinExistence type="predicted"/>
<name>A0A2P5D7K6_PARAD</name>
<comment type="caution">
    <text evidence="2">The sequence shown here is derived from an EMBL/GenBank/DDBJ whole genome shotgun (WGS) entry which is preliminary data.</text>
</comment>